<evidence type="ECO:0000313" key="2">
    <source>
        <dbReference type="EMBL" id="OTP68080.1"/>
    </source>
</evidence>
<protein>
    <submittedName>
        <fullName evidence="2">Uncharacterized protein</fullName>
    </submittedName>
</protein>
<proteinExistence type="predicted"/>
<dbReference type="EMBL" id="NBTZ01000140">
    <property type="protein sequence ID" value="OTP68080.1"/>
    <property type="molecule type" value="Genomic_DNA"/>
</dbReference>
<evidence type="ECO:0000256" key="1">
    <source>
        <dbReference type="SAM" id="MobiDB-lite"/>
    </source>
</evidence>
<reference evidence="2 3" key="1">
    <citation type="submission" date="2017-03" db="EMBL/GenBank/DDBJ databases">
        <title>Genome analysis of strain PAMC 26577.</title>
        <authorList>
            <person name="Oh H.-M."/>
            <person name="Yang J.-A."/>
        </authorList>
    </citation>
    <scope>NUCLEOTIDE SEQUENCE [LARGE SCALE GENOMIC DNA]</scope>
    <source>
        <strain evidence="2 3">PAMC 26577</strain>
    </source>
</reference>
<comment type="caution">
    <text evidence="2">The sequence shown here is derived from an EMBL/GenBank/DDBJ whole genome shotgun (WGS) entry which is preliminary data.</text>
</comment>
<name>A0A242MA65_CABSO</name>
<gene>
    <name evidence="2" type="ORF">PAMC26577_34850</name>
</gene>
<dbReference type="AlphaFoldDB" id="A0A242MA65"/>
<feature type="compositionally biased region" description="Basic and acidic residues" evidence="1">
    <location>
        <begin position="24"/>
        <end position="34"/>
    </location>
</feature>
<evidence type="ECO:0000313" key="3">
    <source>
        <dbReference type="Proteomes" id="UP000195221"/>
    </source>
</evidence>
<sequence length="128" mass="13950">MHWRNHRVGQIGANASADQQEPGKGSDRTGDVGRRRAGITTGAPDEECVDVGQTQLAAGLVGTLQVLEELANLVELLADRDLGVAPMLSQVGTIVAQDRRDRLRTAFDGPPWWHWHANDLIDAVQRAH</sequence>
<feature type="region of interest" description="Disordered" evidence="1">
    <location>
        <begin position="1"/>
        <end position="46"/>
    </location>
</feature>
<dbReference type="Proteomes" id="UP000195221">
    <property type="component" value="Unassembled WGS sequence"/>
</dbReference>
<organism evidence="2 3">
    <name type="scientific">Caballeronia sordidicola</name>
    <name type="common">Burkholderia sordidicola</name>
    <dbReference type="NCBI Taxonomy" id="196367"/>
    <lineage>
        <taxon>Bacteria</taxon>
        <taxon>Pseudomonadati</taxon>
        <taxon>Pseudomonadota</taxon>
        <taxon>Betaproteobacteria</taxon>
        <taxon>Burkholderiales</taxon>
        <taxon>Burkholderiaceae</taxon>
        <taxon>Caballeronia</taxon>
    </lineage>
</organism>
<accession>A0A242MA65</accession>